<feature type="region of interest" description="Disordered" evidence="1">
    <location>
        <begin position="664"/>
        <end position="689"/>
    </location>
</feature>
<feature type="compositionally biased region" description="Low complexity" evidence="1">
    <location>
        <begin position="222"/>
        <end position="235"/>
    </location>
</feature>
<dbReference type="EMBL" id="JAQQBR010000001">
    <property type="protein sequence ID" value="KAK0182708.1"/>
    <property type="molecule type" value="Genomic_DNA"/>
</dbReference>
<evidence type="ECO:0000313" key="3">
    <source>
        <dbReference type="Proteomes" id="UP001168972"/>
    </source>
</evidence>
<feature type="region of interest" description="Disordered" evidence="1">
    <location>
        <begin position="138"/>
        <end position="258"/>
    </location>
</feature>
<organism evidence="2 3">
    <name type="scientific">Microctonus hyperodae</name>
    <name type="common">Parasitoid wasp</name>
    <dbReference type="NCBI Taxonomy" id="165561"/>
    <lineage>
        <taxon>Eukaryota</taxon>
        <taxon>Metazoa</taxon>
        <taxon>Ecdysozoa</taxon>
        <taxon>Arthropoda</taxon>
        <taxon>Hexapoda</taxon>
        <taxon>Insecta</taxon>
        <taxon>Pterygota</taxon>
        <taxon>Neoptera</taxon>
        <taxon>Endopterygota</taxon>
        <taxon>Hymenoptera</taxon>
        <taxon>Apocrita</taxon>
        <taxon>Ichneumonoidea</taxon>
        <taxon>Braconidae</taxon>
        <taxon>Euphorinae</taxon>
        <taxon>Microctonus</taxon>
    </lineage>
</organism>
<dbReference type="AlphaFoldDB" id="A0AA39L2B8"/>
<keyword evidence="3" id="KW-1185">Reference proteome</keyword>
<proteinExistence type="predicted"/>
<feature type="compositionally biased region" description="Low complexity" evidence="1">
    <location>
        <begin position="664"/>
        <end position="678"/>
    </location>
</feature>
<dbReference type="InterPro" id="IPR029357">
    <property type="entry name" value="SPATA7"/>
</dbReference>
<feature type="compositionally biased region" description="Low complexity" evidence="1">
    <location>
        <begin position="193"/>
        <end position="206"/>
    </location>
</feature>
<feature type="compositionally biased region" description="Polar residues" evidence="1">
    <location>
        <begin position="679"/>
        <end position="689"/>
    </location>
</feature>
<feature type="compositionally biased region" description="Polar residues" evidence="1">
    <location>
        <begin position="242"/>
        <end position="258"/>
    </location>
</feature>
<dbReference type="Proteomes" id="UP001168972">
    <property type="component" value="Unassembled WGS sequence"/>
</dbReference>
<reference evidence="2" key="2">
    <citation type="submission" date="2023-03" db="EMBL/GenBank/DDBJ databases">
        <authorList>
            <person name="Inwood S.N."/>
            <person name="Skelly J.G."/>
            <person name="Guhlin J."/>
            <person name="Harrop T.W.R."/>
            <person name="Goldson S.G."/>
            <person name="Dearden P.K."/>
        </authorList>
    </citation>
    <scope>NUCLEOTIDE SEQUENCE</scope>
    <source>
        <strain evidence="2">Lincoln</strain>
        <tissue evidence="2">Whole body</tissue>
    </source>
</reference>
<name>A0AA39L2B8_MICHY</name>
<evidence type="ECO:0000313" key="2">
    <source>
        <dbReference type="EMBL" id="KAK0182708.1"/>
    </source>
</evidence>
<evidence type="ECO:0000256" key="1">
    <source>
        <dbReference type="SAM" id="MobiDB-lite"/>
    </source>
</evidence>
<protein>
    <submittedName>
        <fullName evidence="2">Uncharacterized protein</fullName>
    </submittedName>
</protein>
<comment type="caution">
    <text evidence="2">The sequence shown here is derived from an EMBL/GenBank/DDBJ whole genome shotgun (WGS) entry which is preliminary data.</text>
</comment>
<accession>A0AA39L2B8</accession>
<feature type="compositionally biased region" description="Polar residues" evidence="1">
    <location>
        <begin position="444"/>
        <end position="455"/>
    </location>
</feature>
<reference evidence="2" key="1">
    <citation type="journal article" date="2023" name="bioRxiv">
        <title>Scaffold-level genome assemblies of two parasitoid biocontrol wasps reveal the parthenogenesis mechanism and an associated novel virus.</title>
        <authorList>
            <person name="Inwood S."/>
            <person name="Skelly J."/>
            <person name="Guhlin J."/>
            <person name="Harrop T."/>
            <person name="Goldson S."/>
            <person name="Dearden P."/>
        </authorList>
    </citation>
    <scope>NUCLEOTIDE SEQUENCE</scope>
    <source>
        <strain evidence="2">Lincoln</strain>
        <tissue evidence="2">Whole body</tissue>
    </source>
</reference>
<feature type="region of interest" description="Disordered" evidence="1">
    <location>
        <begin position="433"/>
        <end position="467"/>
    </location>
</feature>
<sequence length="867" mass="99396">MTTCCRSSDIKSSVYNQTGEGYFQQLSAYNHMSAHLRRILLAKSRVDSRNPSYIQRQRCRYLLNEKLLQKSISQEFIDRLAYDTQHHPMDILRMGYNFEENSKKYSRSQDRSKKFSTCNVSYIECPGSRINSATIRQLESERSRSMSRTRLHSSGPTFHSARPGSQKKKQRKNTWGNRDEVDIDGISSRPGASISVNSSIRSSPRSNKSKNDNDPNCSNYASSFESSSETSRRGSPVPKILASSSNPNESNFVGAQRQRNTENCSIKYNKNEEEAKYSKFLYDITQEIIQNGLYTDEELRNVFKKHMKKNLHILNKLKLSLNIVDHEDEEEEETIEQFIRTQKFSRNSSIKPPTPPKVLDENKLMDKLMNPDELREAYSKSPASGRNTVVLVDANPELVISERDILATLMEMNIEPRKAQTVYKRLQKRSRDLSNVQLVHPENESTASTSSGQKTIQEREKNPSINRGIQYHEYSPMNINKDSTMEKEELLLINQDCPSAVTLKFPYREKCSSIRQDDGNISEGKNTKSCQYDIRSQYCNDTSKTPLSIKSKTSNEKKIIEAKNKMKASKELIDNQFACNTRGIYKRKTSSLSQLEGLQSDGMRTERMKKNIELEIKSFDRAQESKIKEHSTSHNHNNKNINIETPIALSINRKPIEDKQSHKFSFNTKSNTGNSTNKIDSTTTTEFISNSPDTINSVHEYTTDYSDSSIVESLDDENESVNEKKTLRHVKKSNVDSNVEQINNRVPCIIHGVINENTEEENQSEHSHGNKTIIEFPLCKNLISTEVQTDDNHKFARNDLIICMCNQIHSDKNLTTDTLSLCNDYNNKIINKQRIINCCVNSYSTLRSHEIILCDSCKNFITCIQKK</sequence>
<gene>
    <name evidence="2" type="ORF">PV327_000818</name>
</gene>
<dbReference type="Pfam" id="PF15244">
    <property type="entry name" value="HSD3"/>
    <property type="match status" value="1"/>
</dbReference>